<evidence type="ECO:0000256" key="3">
    <source>
        <dbReference type="ARBA" id="ARBA00023015"/>
    </source>
</evidence>
<dbReference type="SMART" id="SM00086">
    <property type="entry name" value="PAC"/>
    <property type="match status" value="1"/>
</dbReference>
<organism evidence="10 11">
    <name type="scientific">Clavelina lepadiformis</name>
    <name type="common">Light-bulb sea squirt</name>
    <name type="synonym">Ascidia lepadiformis</name>
    <dbReference type="NCBI Taxonomy" id="159417"/>
    <lineage>
        <taxon>Eukaryota</taxon>
        <taxon>Metazoa</taxon>
        <taxon>Chordata</taxon>
        <taxon>Tunicata</taxon>
        <taxon>Ascidiacea</taxon>
        <taxon>Aplousobranchia</taxon>
        <taxon>Clavelinidae</taxon>
        <taxon>Clavelina</taxon>
    </lineage>
</organism>
<feature type="domain" description="BHLH" evidence="9">
    <location>
        <begin position="18"/>
        <end position="71"/>
    </location>
</feature>
<evidence type="ECO:0000256" key="7">
    <source>
        <dbReference type="SAM" id="MobiDB-lite"/>
    </source>
</evidence>
<dbReference type="InterPro" id="IPR011598">
    <property type="entry name" value="bHLH_dom"/>
</dbReference>
<accession>A0ABP0GS62</accession>
<comment type="caution">
    <text evidence="10">The sequence shown here is derived from an EMBL/GenBank/DDBJ whole genome shotgun (WGS) entry which is preliminary data.</text>
</comment>
<dbReference type="Gene3D" id="4.10.280.10">
    <property type="entry name" value="Helix-loop-helix DNA-binding domain"/>
    <property type="match status" value="1"/>
</dbReference>
<keyword evidence="11" id="KW-1185">Reference proteome</keyword>
<dbReference type="PRINTS" id="PR00785">
    <property type="entry name" value="NCTRNSLOCATR"/>
</dbReference>
<dbReference type="PANTHER" id="PTHR23042">
    <property type="entry name" value="CIRCADIAN PROTEIN CLOCK/ARNT/BMAL/PAS"/>
    <property type="match status" value="1"/>
</dbReference>
<dbReference type="InterPro" id="IPR035965">
    <property type="entry name" value="PAS-like_dom_sf"/>
</dbReference>
<feature type="domain" description="PAS" evidence="8">
    <location>
        <begin position="300"/>
        <end position="349"/>
    </location>
</feature>
<dbReference type="SMART" id="SM00091">
    <property type="entry name" value="PAS"/>
    <property type="match status" value="2"/>
</dbReference>
<dbReference type="CDD" id="cd18947">
    <property type="entry name" value="bHLH-PAS_ARNT"/>
    <property type="match status" value="1"/>
</dbReference>
<dbReference type="SUPFAM" id="SSF55785">
    <property type="entry name" value="PYP-like sensor domain (PAS domain)"/>
    <property type="match status" value="2"/>
</dbReference>
<keyword evidence="6" id="KW-0539">Nucleus</keyword>
<keyword evidence="5" id="KW-0804">Transcription</keyword>
<dbReference type="PROSITE" id="PS50888">
    <property type="entry name" value="BHLH"/>
    <property type="match status" value="1"/>
</dbReference>
<evidence type="ECO:0000259" key="9">
    <source>
        <dbReference type="PROSITE" id="PS50888"/>
    </source>
</evidence>
<evidence type="ECO:0000256" key="1">
    <source>
        <dbReference type="ARBA" id="ARBA00004123"/>
    </source>
</evidence>
<dbReference type="EMBL" id="CAWYQH010000141">
    <property type="protein sequence ID" value="CAK8694437.1"/>
    <property type="molecule type" value="Genomic_DNA"/>
</dbReference>
<dbReference type="CDD" id="cd00130">
    <property type="entry name" value="PAS"/>
    <property type="match status" value="2"/>
</dbReference>
<evidence type="ECO:0000256" key="2">
    <source>
        <dbReference type="ARBA" id="ARBA00022737"/>
    </source>
</evidence>
<evidence type="ECO:0000259" key="8">
    <source>
        <dbReference type="PROSITE" id="PS50112"/>
    </source>
</evidence>
<protein>
    <recommendedName>
        <fullName evidence="12">Aryl hydrocarbon receptor nuclear translocator</fullName>
    </recommendedName>
</protein>
<dbReference type="InterPro" id="IPR001067">
    <property type="entry name" value="Nuc_translocat"/>
</dbReference>
<evidence type="ECO:0000256" key="5">
    <source>
        <dbReference type="ARBA" id="ARBA00023163"/>
    </source>
</evidence>
<dbReference type="Gene3D" id="3.30.450.20">
    <property type="entry name" value="PAS domain"/>
    <property type="match status" value="2"/>
</dbReference>
<name>A0ABP0GS62_CLALP</name>
<comment type="subcellular location">
    <subcellularLocation>
        <location evidence="1">Nucleus</location>
    </subcellularLocation>
</comment>
<evidence type="ECO:0000256" key="6">
    <source>
        <dbReference type="ARBA" id="ARBA00023242"/>
    </source>
</evidence>
<dbReference type="InterPro" id="IPR000014">
    <property type="entry name" value="PAS"/>
</dbReference>
<evidence type="ECO:0000256" key="4">
    <source>
        <dbReference type="ARBA" id="ARBA00023125"/>
    </source>
</evidence>
<dbReference type="SUPFAM" id="SSF47459">
    <property type="entry name" value="HLH, helix-loop-helix DNA-binding domain"/>
    <property type="match status" value="1"/>
</dbReference>
<sequence length="560" mass="62572">MAARKNMEDMSQKEKEKFAKENHSEIERRRRNKMTAYITELSDMVPTCSALARKPDKLTILRMAVSHMKQLRGAMAGGVENNYKPSFLTDQELKHLVLEAADGFLFVTDCETSQVVYVSDTVTPVLSQAHSDWNGHLLYELVHPDDVGKVREQLSISDSQNAGRILDLKTGTVKKEGQQSSVRMCMGSRRAFICRMKCGKVQVNNMSSPRHLRASTLGQYEDGKDMHAVMHVTGFIRAWPPAGYGPDAQAETMDDVALGATAGNYCLVAVARLQITSHPNFGELNTSQDATEFVSRHGSDGTFTFVDMRVTGVLGYQPQDLLKKLPSDFYHPDDIEHMKESFKQVMLLKGQVLTMMYRFRSQSGEYIWLRTSSFAFQNPYNNEVEYVICTNTLVKQPGSEQTMDTAGAAIPEQKAVPVYSQPAEQSPHVAQQHTPQYPAMQVKSPQQEMSYSPQQPFIPATQQGWTHATAQQTTPTQYQQSPVESFSSNMPSQHSTTGYAPGTYQPSSGMSWSPHSATHPMREAYQAQDPMVPGMMEGGNPAYTRSDYEAMNLFPSYTQS</sequence>
<dbReference type="Pfam" id="PF00989">
    <property type="entry name" value="PAS"/>
    <property type="match status" value="1"/>
</dbReference>
<feature type="compositionally biased region" description="Polar residues" evidence="7">
    <location>
        <begin position="481"/>
        <end position="516"/>
    </location>
</feature>
<dbReference type="PROSITE" id="PS50112">
    <property type="entry name" value="PAS"/>
    <property type="match status" value="2"/>
</dbReference>
<reference evidence="10 11" key="1">
    <citation type="submission" date="2024-02" db="EMBL/GenBank/DDBJ databases">
        <authorList>
            <person name="Daric V."/>
            <person name="Darras S."/>
        </authorList>
    </citation>
    <scope>NUCLEOTIDE SEQUENCE [LARGE SCALE GENOMIC DNA]</scope>
</reference>
<dbReference type="SMART" id="SM00353">
    <property type="entry name" value="HLH"/>
    <property type="match status" value="1"/>
</dbReference>
<feature type="region of interest" description="Disordered" evidence="7">
    <location>
        <begin position="481"/>
        <end position="520"/>
    </location>
</feature>
<feature type="domain" description="PAS" evidence="8">
    <location>
        <begin position="90"/>
        <end position="161"/>
    </location>
</feature>
<proteinExistence type="predicted"/>
<gene>
    <name evidence="10" type="ORF">CVLEPA_LOCUS27808</name>
</gene>
<evidence type="ECO:0000313" key="10">
    <source>
        <dbReference type="EMBL" id="CAK8694437.1"/>
    </source>
</evidence>
<feature type="region of interest" description="Disordered" evidence="7">
    <location>
        <begin position="1"/>
        <end position="26"/>
    </location>
</feature>
<dbReference type="Proteomes" id="UP001642483">
    <property type="component" value="Unassembled WGS sequence"/>
</dbReference>
<dbReference type="InterPro" id="IPR013767">
    <property type="entry name" value="PAS_fold"/>
</dbReference>
<dbReference type="Pfam" id="PF14598">
    <property type="entry name" value="PAS_11"/>
    <property type="match status" value="1"/>
</dbReference>
<keyword evidence="3" id="KW-0805">Transcription regulation</keyword>
<dbReference type="Pfam" id="PF00010">
    <property type="entry name" value="HLH"/>
    <property type="match status" value="1"/>
</dbReference>
<keyword evidence="4" id="KW-0238">DNA-binding</keyword>
<dbReference type="InterPro" id="IPR050933">
    <property type="entry name" value="Circadian_TF"/>
</dbReference>
<evidence type="ECO:0008006" key="12">
    <source>
        <dbReference type="Google" id="ProtNLM"/>
    </source>
</evidence>
<keyword evidence="2" id="KW-0677">Repeat</keyword>
<dbReference type="NCBIfam" id="TIGR00229">
    <property type="entry name" value="sensory_box"/>
    <property type="match status" value="1"/>
</dbReference>
<evidence type="ECO:0000313" key="11">
    <source>
        <dbReference type="Proteomes" id="UP001642483"/>
    </source>
</evidence>
<dbReference type="InterPro" id="IPR001610">
    <property type="entry name" value="PAC"/>
</dbReference>
<dbReference type="InterPro" id="IPR036638">
    <property type="entry name" value="HLH_DNA-bd_sf"/>
</dbReference>